<dbReference type="AlphaFoldDB" id="A0AAD7CTI3"/>
<evidence type="ECO:0000313" key="1">
    <source>
        <dbReference type="EMBL" id="KAJ7663524.1"/>
    </source>
</evidence>
<organism evidence="1 2">
    <name type="scientific">Mycena rosella</name>
    <name type="common">Pink bonnet</name>
    <name type="synonym">Agaricus rosellus</name>
    <dbReference type="NCBI Taxonomy" id="1033263"/>
    <lineage>
        <taxon>Eukaryota</taxon>
        <taxon>Fungi</taxon>
        <taxon>Dikarya</taxon>
        <taxon>Basidiomycota</taxon>
        <taxon>Agaricomycotina</taxon>
        <taxon>Agaricomycetes</taxon>
        <taxon>Agaricomycetidae</taxon>
        <taxon>Agaricales</taxon>
        <taxon>Marasmiineae</taxon>
        <taxon>Mycenaceae</taxon>
        <taxon>Mycena</taxon>
    </lineage>
</organism>
<evidence type="ECO:0000313" key="2">
    <source>
        <dbReference type="Proteomes" id="UP001221757"/>
    </source>
</evidence>
<keyword evidence="2" id="KW-1185">Reference proteome</keyword>
<protein>
    <submittedName>
        <fullName evidence="1">Uncharacterized protein</fullName>
    </submittedName>
</protein>
<accession>A0AAD7CTI3</accession>
<name>A0AAD7CTI3_MYCRO</name>
<dbReference type="Proteomes" id="UP001221757">
    <property type="component" value="Unassembled WGS sequence"/>
</dbReference>
<dbReference type="EMBL" id="JARKIE010000232">
    <property type="protein sequence ID" value="KAJ7663524.1"/>
    <property type="molecule type" value="Genomic_DNA"/>
</dbReference>
<sequence length="220" mass="24869">MCFHPSSTCKNTFSGCFSKTSRSTVQSWTPNKKGVISQKIGGPTWWPRLERRRKKLPFEFAVRWRKLNPNGVTARPARRTSSLGRLLREITPEIDEEGSSSFSQHLDPDRPWADGFDDYYDSRPEMFPKGVSMVTWHAWDGFLHGVLWLGIVLPFLPRPFRTFSAGGITISEGHVPCTTAPPSMVIEDDDDPVVKDDAEGSWDCFLDDAADNYEPDVSVE</sequence>
<reference evidence="1" key="1">
    <citation type="submission" date="2023-03" db="EMBL/GenBank/DDBJ databases">
        <title>Massive genome expansion in bonnet fungi (Mycena s.s.) driven by repeated elements and novel gene families across ecological guilds.</title>
        <authorList>
            <consortium name="Lawrence Berkeley National Laboratory"/>
            <person name="Harder C.B."/>
            <person name="Miyauchi S."/>
            <person name="Viragh M."/>
            <person name="Kuo A."/>
            <person name="Thoen E."/>
            <person name="Andreopoulos B."/>
            <person name="Lu D."/>
            <person name="Skrede I."/>
            <person name="Drula E."/>
            <person name="Henrissat B."/>
            <person name="Morin E."/>
            <person name="Kohler A."/>
            <person name="Barry K."/>
            <person name="LaButti K."/>
            <person name="Morin E."/>
            <person name="Salamov A."/>
            <person name="Lipzen A."/>
            <person name="Mereny Z."/>
            <person name="Hegedus B."/>
            <person name="Baldrian P."/>
            <person name="Stursova M."/>
            <person name="Weitz H."/>
            <person name="Taylor A."/>
            <person name="Grigoriev I.V."/>
            <person name="Nagy L.G."/>
            <person name="Martin F."/>
            <person name="Kauserud H."/>
        </authorList>
    </citation>
    <scope>NUCLEOTIDE SEQUENCE</scope>
    <source>
        <strain evidence="1">CBHHK067</strain>
    </source>
</reference>
<comment type="caution">
    <text evidence="1">The sequence shown here is derived from an EMBL/GenBank/DDBJ whole genome shotgun (WGS) entry which is preliminary data.</text>
</comment>
<gene>
    <name evidence="1" type="ORF">B0H17DRAFT_1144016</name>
</gene>
<proteinExistence type="predicted"/>